<dbReference type="OrthoDB" id="1033146at2"/>
<organism evidence="2 3">
    <name type="scientific">Hoylesella saccharolytica F0055</name>
    <dbReference type="NCBI Taxonomy" id="1127699"/>
    <lineage>
        <taxon>Bacteria</taxon>
        <taxon>Pseudomonadati</taxon>
        <taxon>Bacteroidota</taxon>
        <taxon>Bacteroidia</taxon>
        <taxon>Bacteroidales</taxon>
        <taxon>Prevotellaceae</taxon>
        <taxon>Hoylesella</taxon>
    </lineage>
</organism>
<feature type="chain" id="PRO_5003954339" description="Outer membrane protein beta-barrel domain-containing protein" evidence="1">
    <location>
        <begin position="21"/>
        <end position="223"/>
    </location>
</feature>
<dbReference type="AlphaFoldDB" id="L1N952"/>
<keyword evidence="3" id="KW-1185">Reference proteome</keyword>
<proteinExistence type="predicted"/>
<accession>L1N952</accession>
<sequence length="223" mass="24958">MKKVLFFLVLFAGLFTAAHAQKPEDVIYFKDGSIIRGWVLEVIPDKQLTIKTADGRIFIYEMSSVEHIAKESEIPHQLYSESRFKKHEIARGFKVFVESSYAIGIRYGEYDRIETAVSLGYQMLPYLYVGGGAAFSYSPSHDDVAIPVFANIRANIINGPITPCFSTKIGYNFIGESNGLYFDSTIGCRLAFSNKHALYAGFGNTFYAADSEGMLKLQVGFEF</sequence>
<dbReference type="STRING" id="1127699.HMPREF9151_01525"/>
<evidence type="ECO:0000256" key="1">
    <source>
        <dbReference type="SAM" id="SignalP"/>
    </source>
</evidence>
<reference evidence="2 3" key="1">
    <citation type="submission" date="2012-05" db="EMBL/GenBank/DDBJ databases">
        <authorList>
            <person name="Weinstock G."/>
            <person name="Sodergren E."/>
            <person name="Lobos E.A."/>
            <person name="Fulton L."/>
            <person name="Fulton R."/>
            <person name="Courtney L."/>
            <person name="Fronick C."/>
            <person name="O'Laughlin M."/>
            <person name="Godfrey J."/>
            <person name="Wilson R.M."/>
            <person name="Miner T."/>
            <person name="Farmer C."/>
            <person name="Delehaunty K."/>
            <person name="Cordes M."/>
            <person name="Minx P."/>
            <person name="Tomlinson C."/>
            <person name="Chen J."/>
            <person name="Wollam A."/>
            <person name="Pepin K.H."/>
            <person name="Bhonagiri V."/>
            <person name="Zhang X."/>
            <person name="Suruliraj S."/>
            <person name="Warren W."/>
            <person name="Mitreva M."/>
            <person name="Mardis E.R."/>
            <person name="Wilson R.K."/>
        </authorList>
    </citation>
    <scope>NUCLEOTIDE SEQUENCE [LARGE SCALE GENOMIC DNA]</scope>
    <source>
        <strain evidence="2 3">F0055</strain>
    </source>
</reference>
<dbReference type="Proteomes" id="UP000010433">
    <property type="component" value="Unassembled WGS sequence"/>
</dbReference>
<dbReference type="EMBL" id="AMEP01000096">
    <property type="protein sequence ID" value="EKX99736.1"/>
    <property type="molecule type" value="Genomic_DNA"/>
</dbReference>
<name>L1N952_9BACT</name>
<comment type="caution">
    <text evidence="2">The sequence shown here is derived from an EMBL/GenBank/DDBJ whole genome shotgun (WGS) entry which is preliminary data.</text>
</comment>
<protein>
    <recommendedName>
        <fullName evidence="4">Outer membrane protein beta-barrel domain-containing protein</fullName>
    </recommendedName>
</protein>
<dbReference type="RefSeq" id="WP_009162833.1">
    <property type="nucleotide sequence ID" value="NZ_KB291002.1"/>
</dbReference>
<evidence type="ECO:0000313" key="2">
    <source>
        <dbReference type="EMBL" id="EKX99736.1"/>
    </source>
</evidence>
<evidence type="ECO:0000313" key="3">
    <source>
        <dbReference type="Proteomes" id="UP000010433"/>
    </source>
</evidence>
<feature type="signal peptide" evidence="1">
    <location>
        <begin position="1"/>
        <end position="20"/>
    </location>
</feature>
<gene>
    <name evidence="2" type="ORF">HMPREF9151_01525</name>
</gene>
<evidence type="ECO:0008006" key="4">
    <source>
        <dbReference type="Google" id="ProtNLM"/>
    </source>
</evidence>
<dbReference type="PATRIC" id="fig|1127699.3.peg.1405"/>
<keyword evidence="1" id="KW-0732">Signal</keyword>
<dbReference type="HOGENOM" id="CLU_100968_0_0_10"/>